<feature type="compositionally biased region" description="Basic residues" evidence="2">
    <location>
        <begin position="17"/>
        <end position="49"/>
    </location>
</feature>
<comment type="function">
    <text evidence="1">Neddylation of cullins play an essential role in the regulation of SCF-type complexes activity.</text>
</comment>
<dbReference type="Gene3D" id="1.10.238.10">
    <property type="entry name" value="EF-hand"/>
    <property type="match status" value="1"/>
</dbReference>
<gene>
    <name evidence="4" type="ORF">TrVE_jg12069</name>
</gene>
<evidence type="ECO:0000313" key="4">
    <source>
        <dbReference type="EMBL" id="GMH92751.1"/>
    </source>
</evidence>
<dbReference type="InterPro" id="IPR014764">
    <property type="entry name" value="DCN-prot"/>
</dbReference>
<sequence length="279" mass="30818">MLLKRAASPILHENTLRKKKAVAKKGTKAKAKSAKAPTKKKAAPRKKAAKASPTKEEKMWGSGKKKKSAGSSSEAGAGDAAARTALFNKYVNAEEDPFSMDMEGIAALCDDIDLDPTADVRAMVLMWKLGASAKPGEISSSEWNKGCESLGLSSVDDFKRLLPGLDTGFLDPSDFRKFYKFVFQFSREGTNKTIEKDMVVALLQLVLAGRNNVHINSFCEFLESSGDENNRISLDSWSSFLDFSMQTSESCEEYDMDEGAWPVLIDEYVEWVQKKSKKK</sequence>
<evidence type="ECO:0000256" key="2">
    <source>
        <dbReference type="SAM" id="MobiDB-lite"/>
    </source>
</evidence>
<dbReference type="InterPro" id="IPR005176">
    <property type="entry name" value="PONY_dom"/>
</dbReference>
<proteinExistence type="predicted"/>
<comment type="caution">
    <text evidence="4">The sequence shown here is derived from an EMBL/GenBank/DDBJ whole genome shotgun (WGS) entry which is preliminary data.</text>
</comment>
<evidence type="ECO:0000259" key="3">
    <source>
        <dbReference type="PROSITE" id="PS51229"/>
    </source>
</evidence>
<feature type="region of interest" description="Disordered" evidence="2">
    <location>
        <begin position="1"/>
        <end position="76"/>
    </location>
</feature>
<dbReference type="PANTHER" id="PTHR12281:SF31">
    <property type="entry name" value="DCN1-LIKE PROTEIN 3"/>
    <property type="match status" value="1"/>
</dbReference>
<dbReference type="Gene3D" id="1.10.238.200">
    <property type="entry name" value="Cullin, PONY binding domain"/>
    <property type="match status" value="1"/>
</dbReference>
<organism evidence="4 5">
    <name type="scientific">Triparma verrucosa</name>
    <dbReference type="NCBI Taxonomy" id="1606542"/>
    <lineage>
        <taxon>Eukaryota</taxon>
        <taxon>Sar</taxon>
        <taxon>Stramenopiles</taxon>
        <taxon>Ochrophyta</taxon>
        <taxon>Bolidophyceae</taxon>
        <taxon>Parmales</taxon>
        <taxon>Triparmaceae</taxon>
        <taxon>Triparma</taxon>
    </lineage>
</organism>
<dbReference type="GO" id="GO:0032182">
    <property type="term" value="F:ubiquitin-like protein binding"/>
    <property type="evidence" value="ECO:0007669"/>
    <property type="project" value="TreeGrafter"/>
</dbReference>
<protein>
    <recommendedName>
        <fullName evidence="1">Defective in cullin neddylation protein</fullName>
    </recommendedName>
</protein>
<dbReference type="PANTHER" id="PTHR12281">
    <property type="entry name" value="RP42 RELATED"/>
    <property type="match status" value="1"/>
</dbReference>
<dbReference type="GO" id="GO:0097602">
    <property type="term" value="F:cullin family protein binding"/>
    <property type="evidence" value="ECO:0007669"/>
    <property type="project" value="TreeGrafter"/>
</dbReference>
<dbReference type="GO" id="GO:0031624">
    <property type="term" value="F:ubiquitin conjugating enzyme binding"/>
    <property type="evidence" value="ECO:0007669"/>
    <property type="project" value="TreeGrafter"/>
</dbReference>
<accession>A0A9W7BLT4</accession>
<dbReference type="Proteomes" id="UP001165160">
    <property type="component" value="Unassembled WGS sequence"/>
</dbReference>
<dbReference type="AlphaFoldDB" id="A0A9W7BLT4"/>
<dbReference type="InterPro" id="IPR042460">
    <property type="entry name" value="DCN1-like_PONY"/>
</dbReference>
<evidence type="ECO:0000256" key="1">
    <source>
        <dbReference type="RuleBase" id="RU410713"/>
    </source>
</evidence>
<dbReference type="GO" id="GO:0000151">
    <property type="term" value="C:ubiquitin ligase complex"/>
    <property type="evidence" value="ECO:0007669"/>
    <property type="project" value="TreeGrafter"/>
</dbReference>
<name>A0A9W7BLT4_9STRA</name>
<keyword evidence="5" id="KW-1185">Reference proteome</keyword>
<dbReference type="GO" id="GO:0045116">
    <property type="term" value="P:protein neddylation"/>
    <property type="evidence" value="ECO:0007669"/>
    <property type="project" value="TreeGrafter"/>
</dbReference>
<dbReference type="Pfam" id="PF03556">
    <property type="entry name" value="Cullin_binding"/>
    <property type="match status" value="1"/>
</dbReference>
<dbReference type="EMBL" id="BRXX01000132">
    <property type="protein sequence ID" value="GMH92751.1"/>
    <property type="molecule type" value="Genomic_DNA"/>
</dbReference>
<reference evidence="5" key="1">
    <citation type="journal article" date="2023" name="Commun. Biol.">
        <title>Genome analysis of Parmales, the sister group of diatoms, reveals the evolutionary specialization of diatoms from phago-mixotrophs to photoautotrophs.</title>
        <authorList>
            <person name="Ban H."/>
            <person name="Sato S."/>
            <person name="Yoshikawa S."/>
            <person name="Yamada K."/>
            <person name="Nakamura Y."/>
            <person name="Ichinomiya M."/>
            <person name="Sato N."/>
            <person name="Blanc-Mathieu R."/>
            <person name="Endo H."/>
            <person name="Kuwata A."/>
            <person name="Ogata H."/>
        </authorList>
    </citation>
    <scope>NUCLEOTIDE SEQUENCE [LARGE SCALE GENOMIC DNA]</scope>
    <source>
        <strain evidence="5">NIES 3699</strain>
    </source>
</reference>
<dbReference type="PROSITE" id="PS51229">
    <property type="entry name" value="DCUN1"/>
    <property type="match status" value="1"/>
</dbReference>
<feature type="domain" description="DCUN1" evidence="3">
    <location>
        <begin position="78"/>
        <end position="273"/>
    </location>
</feature>
<evidence type="ECO:0000313" key="5">
    <source>
        <dbReference type="Proteomes" id="UP001165160"/>
    </source>
</evidence>